<dbReference type="AlphaFoldDB" id="A0A0F7IIK5"/>
<dbReference type="GO" id="GO:0003677">
    <property type="term" value="F:DNA binding"/>
    <property type="evidence" value="ECO:0007669"/>
    <property type="project" value="UniProtKB-KW"/>
</dbReference>
<dbReference type="Pfam" id="PF26553">
    <property type="entry name" value="PDDEXK_19"/>
    <property type="match status" value="1"/>
</dbReference>
<dbReference type="KEGG" id="gah:GAH_00831"/>
<keyword evidence="7" id="KW-1185">Reference proteome</keyword>
<dbReference type="FunCoup" id="A0A0F7IIK5">
    <property type="interactions" value="5"/>
</dbReference>
<dbReference type="GO" id="GO:0003700">
    <property type="term" value="F:DNA-binding transcription factor activity"/>
    <property type="evidence" value="ECO:0007669"/>
    <property type="project" value="UniProtKB-UniRule"/>
</dbReference>
<dbReference type="Gene3D" id="1.10.260.40">
    <property type="entry name" value="lambda repressor-like DNA-binding domains"/>
    <property type="match status" value="1"/>
</dbReference>
<dbReference type="HOGENOM" id="CLU_075726_0_0_2"/>
<keyword evidence="2 4" id="KW-0238">DNA-binding</keyword>
<evidence type="ECO:0000256" key="1">
    <source>
        <dbReference type="ARBA" id="ARBA00023015"/>
    </source>
</evidence>
<organism evidence="6 7">
    <name type="scientific">Geoglobus ahangari</name>
    <dbReference type="NCBI Taxonomy" id="113653"/>
    <lineage>
        <taxon>Archaea</taxon>
        <taxon>Methanobacteriati</taxon>
        <taxon>Methanobacteriota</taxon>
        <taxon>Archaeoglobi</taxon>
        <taxon>Archaeoglobales</taxon>
        <taxon>Archaeoglobaceae</taxon>
        <taxon>Geoglobus</taxon>
    </lineage>
</organism>
<accession>A0A0F7IIK5</accession>
<proteinExistence type="inferred from homology"/>
<dbReference type="InParanoid" id="A0A0F7IIK5"/>
<gene>
    <name evidence="6" type="ORF">GAH_00831</name>
</gene>
<evidence type="ECO:0000259" key="5">
    <source>
        <dbReference type="PROSITE" id="PS50943"/>
    </source>
</evidence>
<dbReference type="CDD" id="cd00093">
    <property type="entry name" value="HTH_XRE"/>
    <property type="match status" value="1"/>
</dbReference>
<dbReference type="OrthoDB" id="31424at2157"/>
<dbReference type="NCBIfam" id="NF003162">
    <property type="entry name" value="PRK04140.1"/>
    <property type="match status" value="1"/>
</dbReference>
<sequence>MQGLLITNVIKILDKAGYVVTDLAETKPRCFDVVARKGETVLFLKVLYNIDSFKPEMAREMKIIAKTLKASPMVVGERYKMDYLDRGVVYTRYGIPVINTATFYDMIVEGEMPLIYSAPGGYYVRLDNEKIKRARESLGISAGELAKMLGVSRRTVMLYEEGVDTNVENAIKLEEILGECVVKEIDVLNFVSDEEVEEAENVRYGEKESEIISQLQYIGVDVIPVKHAPFDVISKPDEAPVLTGIKQVREIEKRVDLMGRISRIISTMAAYIVERKVKVQNDSVVIVMKDELSCVSNPKDFYNLLEEKRDNQAE</sequence>
<keyword evidence="1 4" id="KW-0805">Transcription regulation</keyword>
<name>A0A0F7IIK5_9EURY</name>
<dbReference type="RefSeq" id="WP_048094854.1">
    <property type="nucleotide sequence ID" value="NZ_CP011267.1"/>
</dbReference>
<dbReference type="InterPro" id="IPR001387">
    <property type="entry name" value="Cro/C1-type_HTH"/>
</dbReference>
<evidence type="ECO:0000256" key="2">
    <source>
        <dbReference type="ARBA" id="ARBA00023125"/>
    </source>
</evidence>
<dbReference type="SMART" id="SM00530">
    <property type="entry name" value="HTH_XRE"/>
    <property type="match status" value="1"/>
</dbReference>
<evidence type="ECO:0000313" key="7">
    <source>
        <dbReference type="Proteomes" id="UP000034723"/>
    </source>
</evidence>
<dbReference type="Pfam" id="PF01381">
    <property type="entry name" value="HTH_3"/>
    <property type="match status" value="1"/>
</dbReference>
<evidence type="ECO:0000256" key="3">
    <source>
        <dbReference type="ARBA" id="ARBA00023163"/>
    </source>
</evidence>
<reference evidence="6" key="1">
    <citation type="submission" date="2015-04" db="EMBL/GenBank/DDBJ databases">
        <title>The complete genome sequence of the hyperthermophilic, obligate iron-reducing archaeon Geoglobus ahangari strain 234T.</title>
        <authorList>
            <person name="Manzella M.P."/>
            <person name="Holmes D.E."/>
            <person name="Rocheleau J.M."/>
            <person name="Chung A."/>
            <person name="Reguera G."/>
            <person name="Kashefi K."/>
        </authorList>
    </citation>
    <scope>NUCLEOTIDE SEQUENCE [LARGE SCALE GENOMIC DNA]</scope>
    <source>
        <strain evidence="6">234</strain>
    </source>
</reference>
<dbReference type="InterPro" id="IPR010982">
    <property type="entry name" value="Lambda_DNA-bd_dom_sf"/>
</dbReference>
<protein>
    <recommendedName>
        <fullName evidence="4">Putative HTH-type transcriptional regulatory protein GAH_00831</fullName>
    </recommendedName>
</protein>
<dbReference type="PROSITE" id="PS50943">
    <property type="entry name" value="HTH_CROC1"/>
    <property type="match status" value="1"/>
</dbReference>
<dbReference type="InterPro" id="IPR059051">
    <property type="entry name" value="MTH_967_PDDEXK"/>
</dbReference>
<dbReference type="SUPFAM" id="SSF47413">
    <property type="entry name" value="lambda repressor-like DNA-binding domains"/>
    <property type="match status" value="1"/>
</dbReference>
<keyword evidence="3 4" id="KW-0804">Transcription</keyword>
<evidence type="ECO:0000256" key="4">
    <source>
        <dbReference type="HAMAP-Rule" id="MF_00584"/>
    </source>
</evidence>
<evidence type="ECO:0000313" key="6">
    <source>
        <dbReference type="EMBL" id="AKG91838.1"/>
    </source>
</evidence>
<dbReference type="STRING" id="113653.GAH_00831"/>
<dbReference type="HAMAP" id="MF_00584">
    <property type="entry name" value="HTH_type_cro_C1"/>
    <property type="match status" value="1"/>
</dbReference>
<feature type="domain" description="HTH cro/C1-type" evidence="5">
    <location>
        <begin position="131"/>
        <end position="188"/>
    </location>
</feature>
<dbReference type="GeneID" id="24803412"/>
<dbReference type="Proteomes" id="UP000034723">
    <property type="component" value="Chromosome"/>
</dbReference>
<dbReference type="PATRIC" id="fig|113653.22.peg.830"/>
<dbReference type="EMBL" id="CP011267">
    <property type="protein sequence ID" value="AKG91838.1"/>
    <property type="molecule type" value="Genomic_DNA"/>
</dbReference>
<dbReference type="InterPro" id="IPR020886">
    <property type="entry name" value="MTH_967-like"/>
</dbReference>